<gene>
    <name evidence="1" type="ORF">EX191_23310</name>
</gene>
<organism evidence="1 2">
    <name type="scientific">Vibrio chemaguriensis</name>
    <dbReference type="NCBI Taxonomy" id="2527672"/>
    <lineage>
        <taxon>Bacteria</taxon>
        <taxon>Pseudomonadati</taxon>
        <taxon>Pseudomonadota</taxon>
        <taxon>Gammaproteobacteria</taxon>
        <taxon>Vibrionales</taxon>
        <taxon>Vibrionaceae</taxon>
        <taxon>Vibrio</taxon>
    </lineage>
</organism>
<accession>A0ABX1I3F1</accession>
<dbReference type="Proteomes" id="UP000778757">
    <property type="component" value="Unassembled WGS sequence"/>
</dbReference>
<sequence length="140" mass="16627">MNNRKVYKKCKKHIFSMLYKSYPKPIDIDGFNIEGRDTPKSKRKLVNYYDVMKSWESGYSSGDGNPFQEELDLYCYTINEMAKEGIISFDRQREGKTRFFYNCVLSTEAVSKTDILMFEPNFYGFGIRLKPLFDLIRRNF</sequence>
<keyword evidence="2" id="KW-1185">Reference proteome</keyword>
<reference evidence="1 2" key="1">
    <citation type="journal article" date="2019" name="Curr. Microbiol.">
        <title>Vibrio chemaguriensis sp. nov., from Sundarbans, Bay of Bengal.</title>
        <authorList>
            <person name="Ghosh A."/>
            <person name="Bhadury P."/>
        </authorList>
    </citation>
    <scope>NUCLEOTIDE SEQUENCE [LARGE SCALE GENOMIC DNA]</scope>
    <source>
        <strain evidence="1 2">Iso1</strain>
    </source>
</reference>
<protein>
    <submittedName>
        <fullName evidence="1">Uncharacterized protein</fullName>
    </submittedName>
</protein>
<proteinExistence type="predicted"/>
<dbReference type="RefSeq" id="WP_053047151.1">
    <property type="nucleotide sequence ID" value="NZ_SHOE01000048.1"/>
</dbReference>
<evidence type="ECO:0000313" key="2">
    <source>
        <dbReference type="Proteomes" id="UP000778757"/>
    </source>
</evidence>
<dbReference type="EMBL" id="SHOE01000048">
    <property type="protein sequence ID" value="NKJ70647.1"/>
    <property type="molecule type" value="Genomic_DNA"/>
</dbReference>
<comment type="caution">
    <text evidence="1">The sequence shown here is derived from an EMBL/GenBank/DDBJ whole genome shotgun (WGS) entry which is preliminary data.</text>
</comment>
<name>A0ABX1I3F1_9VIBR</name>
<evidence type="ECO:0000313" key="1">
    <source>
        <dbReference type="EMBL" id="NKJ70647.1"/>
    </source>
</evidence>